<keyword evidence="4" id="KW-0547">Nucleotide-binding</keyword>
<protein>
    <submittedName>
        <fullName evidence="8">tRNA(Ile)-lysidine synthetase</fullName>
        <ecNumber evidence="8">6.3.4.19</ecNumber>
    </submittedName>
</protein>
<evidence type="ECO:0000256" key="5">
    <source>
        <dbReference type="ARBA" id="ARBA00022840"/>
    </source>
</evidence>
<dbReference type="InterPro" id="IPR012094">
    <property type="entry name" value="tRNA_Ile_lys_synt"/>
</dbReference>
<evidence type="ECO:0000259" key="7">
    <source>
        <dbReference type="Pfam" id="PF09179"/>
    </source>
</evidence>
<dbReference type="SUPFAM" id="SSF82829">
    <property type="entry name" value="MesJ substrate recognition domain-like"/>
    <property type="match status" value="1"/>
</dbReference>
<dbReference type="EMBL" id="UGED01000023">
    <property type="protein sequence ID" value="STM20855.1"/>
    <property type="molecule type" value="Genomic_DNA"/>
</dbReference>
<evidence type="ECO:0000256" key="2">
    <source>
        <dbReference type="ARBA" id="ARBA00022598"/>
    </source>
</evidence>
<dbReference type="PANTHER" id="PTHR43033">
    <property type="entry name" value="TRNA(ILE)-LYSIDINE SYNTHASE-RELATED"/>
    <property type="match status" value="1"/>
</dbReference>
<keyword evidence="1" id="KW-0963">Cytoplasm</keyword>
<keyword evidence="3" id="KW-0819">tRNA processing</keyword>
<dbReference type="AlphaFoldDB" id="A0A377DK48"/>
<feature type="domain" description="tRNA(Ile)-lysidine/2-thiocytidine synthase N-terminal" evidence="6">
    <location>
        <begin position="1"/>
        <end position="52"/>
    </location>
</feature>
<evidence type="ECO:0000259" key="6">
    <source>
        <dbReference type="Pfam" id="PF01171"/>
    </source>
</evidence>
<organism evidence="8 9">
    <name type="scientific">Escherichia coli</name>
    <dbReference type="NCBI Taxonomy" id="562"/>
    <lineage>
        <taxon>Bacteria</taxon>
        <taxon>Pseudomonadati</taxon>
        <taxon>Pseudomonadota</taxon>
        <taxon>Gammaproteobacteria</taxon>
        <taxon>Enterobacterales</taxon>
        <taxon>Enterobacteriaceae</taxon>
        <taxon>Escherichia</taxon>
    </lineage>
</organism>
<evidence type="ECO:0000313" key="9">
    <source>
        <dbReference type="Proteomes" id="UP000254052"/>
    </source>
</evidence>
<dbReference type="Gene3D" id="1.20.59.20">
    <property type="match status" value="1"/>
</dbReference>
<dbReference type="Pfam" id="PF09179">
    <property type="entry name" value="TilS"/>
    <property type="match status" value="1"/>
</dbReference>
<dbReference type="EC" id="6.3.4.19" evidence="8"/>
<dbReference type="Proteomes" id="UP000254052">
    <property type="component" value="Unassembled WGS sequence"/>
</dbReference>
<dbReference type="SUPFAM" id="SSF52402">
    <property type="entry name" value="Adenine nucleotide alpha hydrolases-like"/>
    <property type="match status" value="1"/>
</dbReference>
<dbReference type="GO" id="GO:0005737">
    <property type="term" value="C:cytoplasm"/>
    <property type="evidence" value="ECO:0007669"/>
    <property type="project" value="InterPro"/>
</dbReference>
<gene>
    <name evidence="8" type="primary">tilS_2</name>
    <name evidence="8" type="ORF">NCTC9962_07405</name>
</gene>
<name>A0A377DK48_ECOLX</name>
<dbReference type="GO" id="GO:0008033">
    <property type="term" value="P:tRNA processing"/>
    <property type="evidence" value="ECO:0007669"/>
    <property type="project" value="UniProtKB-KW"/>
</dbReference>
<keyword evidence="2 8" id="KW-0436">Ligase</keyword>
<dbReference type="Gene3D" id="3.40.50.620">
    <property type="entry name" value="HUPs"/>
    <property type="match status" value="1"/>
</dbReference>
<proteinExistence type="predicted"/>
<evidence type="ECO:0000256" key="1">
    <source>
        <dbReference type="ARBA" id="ARBA00022490"/>
    </source>
</evidence>
<dbReference type="InterPro" id="IPR011063">
    <property type="entry name" value="TilS/TtcA_N"/>
</dbReference>
<evidence type="ECO:0000256" key="4">
    <source>
        <dbReference type="ARBA" id="ARBA00022741"/>
    </source>
</evidence>
<keyword evidence="5" id="KW-0067">ATP-binding</keyword>
<dbReference type="GO" id="GO:0005524">
    <property type="term" value="F:ATP binding"/>
    <property type="evidence" value="ECO:0007669"/>
    <property type="project" value="UniProtKB-KW"/>
</dbReference>
<reference evidence="8 9" key="1">
    <citation type="submission" date="2018-06" db="EMBL/GenBank/DDBJ databases">
        <authorList>
            <consortium name="Pathogen Informatics"/>
            <person name="Doyle S."/>
        </authorList>
    </citation>
    <scope>NUCLEOTIDE SEQUENCE [LARGE SCALE GENOMIC DNA]</scope>
    <source>
        <strain evidence="8 9">NCTC9962</strain>
    </source>
</reference>
<dbReference type="GO" id="GO:0032267">
    <property type="term" value="F:tRNA(Ile)-lysidine synthase activity"/>
    <property type="evidence" value="ECO:0007669"/>
    <property type="project" value="UniProtKB-EC"/>
</dbReference>
<accession>A0A377DK48</accession>
<dbReference type="Pfam" id="PF01171">
    <property type="entry name" value="ATP_bind_3"/>
    <property type="match status" value="1"/>
</dbReference>
<dbReference type="InterPro" id="IPR015262">
    <property type="entry name" value="tRNA_Ile_lys_synt_subst-bd"/>
</dbReference>
<feature type="domain" description="tRNA(Ile)-lysidine synthase substrate-binding" evidence="7">
    <location>
        <begin position="102"/>
        <end position="136"/>
    </location>
</feature>
<sequence>MAEVSEFAGTRLIRPLLARTRGELVQWARQYDLRWIEDESNQDDSYDRNFLRLRVVPLLQQRWPHFAEATARSAALCAEQESLLDELLADDLAHCQSPQGTLQIVPMLAMSDARRAAIIRRWLAGQNAPMPSATRW</sequence>
<evidence type="ECO:0000313" key="8">
    <source>
        <dbReference type="EMBL" id="STM20855.1"/>
    </source>
</evidence>
<dbReference type="PANTHER" id="PTHR43033:SF1">
    <property type="entry name" value="TRNA(ILE)-LYSIDINE SYNTHASE-RELATED"/>
    <property type="match status" value="1"/>
</dbReference>
<evidence type="ECO:0000256" key="3">
    <source>
        <dbReference type="ARBA" id="ARBA00022694"/>
    </source>
</evidence>
<dbReference type="InterPro" id="IPR014729">
    <property type="entry name" value="Rossmann-like_a/b/a_fold"/>
</dbReference>